<feature type="transmembrane region" description="Helical" evidence="1">
    <location>
        <begin position="84"/>
        <end position="101"/>
    </location>
</feature>
<reference evidence="3 4" key="1">
    <citation type="submission" date="2014-01" db="EMBL/GenBank/DDBJ databases">
        <title>Roseivivax isoporae LMG 25204 Genome Sequencing.</title>
        <authorList>
            <person name="Lai Q."/>
            <person name="Li G."/>
            <person name="Shao Z."/>
        </authorList>
    </citation>
    <scope>NUCLEOTIDE SEQUENCE [LARGE SCALE GENOMIC DNA]</scope>
    <source>
        <strain evidence="3 4">LMG 25204</strain>
    </source>
</reference>
<evidence type="ECO:0000313" key="4">
    <source>
        <dbReference type="Proteomes" id="UP000023430"/>
    </source>
</evidence>
<feature type="transmembrane region" description="Helical" evidence="1">
    <location>
        <begin position="44"/>
        <end position="63"/>
    </location>
</feature>
<name>X7F6W7_9RHOB</name>
<feature type="transmembrane region" description="Helical" evidence="1">
    <location>
        <begin position="137"/>
        <end position="155"/>
    </location>
</feature>
<dbReference type="EMBL" id="JAME01000026">
    <property type="protein sequence ID" value="ETX27829.1"/>
    <property type="molecule type" value="Genomic_DNA"/>
</dbReference>
<evidence type="ECO:0000259" key="2">
    <source>
        <dbReference type="Pfam" id="PF07331"/>
    </source>
</evidence>
<feature type="transmembrane region" description="Helical" evidence="1">
    <location>
        <begin position="107"/>
        <end position="125"/>
    </location>
</feature>
<dbReference type="InterPro" id="IPR009936">
    <property type="entry name" value="DUF1468"/>
</dbReference>
<sequence>MMRARARDLWAGLGWMTFGAAIAAHATSMPIPRHLGATTITGPGLLPFMLGTGLALLGAILVLRSVRGQAVPGPDDEADPATVSNRRSFAALVLMFGYAAAFALRQPFVLCTVIFIWAFVILFNWREAWGAARLRLVAGALVLALAVGFSVEFVFENLFYVRLP</sequence>
<keyword evidence="4" id="KW-1185">Reference proteome</keyword>
<protein>
    <recommendedName>
        <fullName evidence="2">DUF1468 domain-containing protein</fullName>
    </recommendedName>
</protein>
<dbReference type="STRING" id="1449351.RISW2_10880"/>
<evidence type="ECO:0000313" key="3">
    <source>
        <dbReference type="EMBL" id="ETX27829.1"/>
    </source>
</evidence>
<organism evidence="3 4">
    <name type="scientific">Roseivivax isoporae LMG 25204</name>
    <dbReference type="NCBI Taxonomy" id="1449351"/>
    <lineage>
        <taxon>Bacteria</taxon>
        <taxon>Pseudomonadati</taxon>
        <taxon>Pseudomonadota</taxon>
        <taxon>Alphaproteobacteria</taxon>
        <taxon>Rhodobacterales</taxon>
        <taxon>Roseobacteraceae</taxon>
        <taxon>Roseivivax</taxon>
    </lineage>
</organism>
<keyword evidence="1" id="KW-1133">Transmembrane helix</keyword>
<feature type="domain" description="DUF1468" evidence="2">
    <location>
        <begin position="10"/>
        <end position="164"/>
    </location>
</feature>
<dbReference type="AlphaFoldDB" id="X7F6W7"/>
<dbReference type="Proteomes" id="UP000023430">
    <property type="component" value="Unassembled WGS sequence"/>
</dbReference>
<comment type="caution">
    <text evidence="3">The sequence shown here is derived from an EMBL/GenBank/DDBJ whole genome shotgun (WGS) entry which is preliminary data.</text>
</comment>
<keyword evidence="1" id="KW-0472">Membrane</keyword>
<gene>
    <name evidence="3" type="ORF">RISW2_10880</name>
</gene>
<evidence type="ECO:0000256" key="1">
    <source>
        <dbReference type="SAM" id="Phobius"/>
    </source>
</evidence>
<proteinExistence type="predicted"/>
<accession>X7F6W7</accession>
<keyword evidence="1" id="KW-0812">Transmembrane</keyword>
<dbReference type="Pfam" id="PF07331">
    <property type="entry name" value="TctB"/>
    <property type="match status" value="1"/>
</dbReference>